<dbReference type="Pfam" id="PF00161">
    <property type="entry name" value="RIP"/>
    <property type="match status" value="1"/>
</dbReference>
<dbReference type="InterPro" id="IPR001574">
    <property type="entry name" value="Ribosome_inactivat_prot"/>
</dbReference>
<proteinExistence type="inferred from homology"/>
<evidence type="ECO:0000313" key="9">
    <source>
        <dbReference type="EMBL" id="ACJ62829.1"/>
    </source>
</evidence>
<keyword evidence="4 8" id="KW-0800">Toxin</keyword>
<dbReference type="InterPro" id="IPR017988">
    <property type="entry name" value="Ribosome_inactivat_prot_CS"/>
</dbReference>
<evidence type="ECO:0000256" key="4">
    <source>
        <dbReference type="ARBA" id="ARBA00022656"/>
    </source>
</evidence>
<dbReference type="AlphaFoldDB" id="B8QXJ3"/>
<organism evidence="9">
    <name type="scientific">Zea mays subsp. parviglumis</name>
    <name type="common">Balsas teosinte</name>
    <dbReference type="NCBI Taxonomy" id="76912"/>
    <lineage>
        <taxon>Eukaryota</taxon>
        <taxon>Viridiplantae</taxon>
        <taxon>Streptophyta</taxon>
        <taxon>Embryophyta</taxon>
        <taxon>Tracheophyta</taxon>
        <taxon>Spermatophyta</taxon>
        <taxon>Magnoliopsida</taxon>
        <taxon>Liliopsida</taxon>
        <taxon>Poales</taxon>
        <taxon>Poaceae</taxon>
        <taxon>PACMAD clade</taxon>
        <taxon>Panicoideae</taxon>
        <taxon>Andropogonodae</taxon>
        <taxon>Andropogoneae</taxon>
        <taxon>Tripsacinae</taxon>
        <taxon>Zea</taxon>
    </lineage>
</organism>
<reference evidence="9" key="1">
    <citation type="journal article" date="2008" name="Evolution">
        <title>Geographic variation in adaptation at the molecular level: a case study of plant immunity genes.</title>
        <authorList>
            <person name="Moeller D.A."/>
            <person name="Tiffin P."/>
        </authorList>
    </citation>
    <scope>NUCLEOTIDE SEQUENCE</scope>
    <source>
        <strain evidence="9">Rip1_s1</strain>
    </source>
</reference>
<evidence type="ECO:0000256" key="3">
    <source>
        <dbReference type="ARBA" id="ARBA00012001"/>
    </source>
</evidence>
<protein>
    <recommendedName>
        <fullName evidence="3 8">rRNA N-glycosylase</fullName>
        <ecNumber evidence="3 8">3.2.2.22</ecNumber>
    </recommendedName>
</protein>
<dbReference type="EC" id="3.2.2.22" evidence="3 8"/>
<dbReference type="InterPro" id="IPR016138">
    <property type="entry name" value="Ribosome_inactivat_prot_sub1"/>
</dbReference>
<dbReference type="SUPFAM" id="SSF56371">
    <property type="entry name" value="Ribosome inactivating proteins (RIP)"/>
    <property type="match status" value="1"/>
</dbReference>
<evidence type="ECO:0000256" key="1">
    <source>
        <dbReference type="ARBA" id="ARBA00000237"/>
    </source>
</evidence>
<dbReference type="GO" id="GO:0090729">
    <property type="term" value="F:toxin activity"/>
    <property type="evidence" value="ECO:0007669"/>
    <property type="project" value="UniProtKB-KW"/>
</dbReference>
<accession>B8QXJ3</accession>
<evidence type="ECO:0000256" key="5">
    <source>
        <dbReference type="ARBA" id="ARBA00022801"/>
    </source>
</evidence>
<sequence length="308" mass="33917">MAETNPELSDLMAQTNKKIVPKFTEIFPVEDVNYPYSAFIASVRKDVIKHCTDHKGIFQPVLPPEKKVPELWFYTELKTRTSSITLAIRMDNLYLVGFRTPGGVWWEFGKDGDTHLLGDNPRWLGFGGRYQDLIGNKGLETVTMGRAEMTRAVNDLAKKKKMATLEEEEVQMQMQMPEAAELAAAAAAAAAADPQADTKSKLVKLVVMVCEGLRFNTVSRTVDAGFNSQHGVTLTVTQGKQVQKWDRISKAAFEWADHPTAVIPDMQKLGIKDKNEAARIVALVKNQTTAAAATAATASADNDDDDEA</sequence>
<dbReference type="InterPro" id="IPR017989">
    <property type="entry name" value="Ribosome_inactivat_1/2"/>
</dbReference>
<dbReference type="EMBL" id="EU725178">
    <property type="protein sequence ID" value="ACJ62829.1"/>
    <property type="molecule type" value="Genomic_DNA"/>
</dbReference>
<evidence type="ECO:0000256" key="8">
    <source>
        <dbReference type="RuleBase" id="RU004915"/>
    </source>
</evidence>
<keyword evidence="5 8" id="KW-0378">Hydrolase</keyword>
<evidence type="ECO:0000256" key="2">
    <source>
        <dbReference type="ARBA" id="ARBA00008544"/>
    </source>
</evidence>
<evidence type="ECO:0000256" key="7">
    <source>
        <dbReference type="ARBA" id="ARBA00023193"/>
    </source>
</evidence>
<dbReference type="PANTHER" id="PTHR33453:SF9">
    <property type="entry name" value="ALBUMIN B-32"/>
    <property type="match status" value="1"/>
</dbReference>
<dbReference type="GO" id="GO:0006952">
    <property type="term" value="P:defense response"/>
    <property type="evidence" value="ECO:0007669"/>
    <property type="project" value="UniProtKB-KW"/>
</dbReference>
<dbReference type="PRINTS" id="PR00396">
    <property type="entry name" value="SHIGARICIN"/>
</dbReference>
<dbReference type="InterPro" id="IPR036041">
    <property type="entry name" value="Ribosome-inact_prot_sf"/>
</dbReference>
<dbReference type="Gene3D" id="4.10.470.10">
    <property type="entry name" value="Ricin (A Subunit), domain 2"/>
    <property type="match status" value="1"/>
</dbReference>
<dbReference type="PROSITE" id="PS00275">
    <property type="entry name" value="SHIGA_RICIN"/>
    <property type="match status" value="1"/>
</dbReference>
<dbReference type="InterPro" id="IPR016139">
    <property type="entry name" value="Ribosome_inactivat_prot_sub2"/>
</dbReference>
<dbReference type="PANTHER" id="PTHR33453">
    <property type="match status" value="1"/>
</dbReference>
<dbReference type="Gene3D" id="3.40.420.10">
    <property type="entry name" value="Ricin (A subunit), domain 1"/>
    <property type="match status" value="1"/>
</dbReference>
<keyword evidence="7 8" id="KW-0652">Protein synthesis inhibitor</keyword>
<dbReference type="GO" id="GO:0017148">
    <property type="term" value="P:negative regulation of translation"/>
    <property type="evidence" value="ECO:0007669"/>
    <property type="project" value="UniProtKB-KW"/>
</dbReference>
<gene>
    <name evidence="9" type="primary">rip1</name>
</gene>
<comment type="catalytic activity">
    <reaction evidence="1 8">
        <text>Endohydrolysis of the N-glycosidic bond at one specific adenosine on the 28S rRNA.</text>
        <dbReference type="EC" id="3.2.2.22"/>
    </reaction>
</comment>
<comment type="similarity">
    <text evidence="2">Belongs to the ribosome-inactivating protein family. Type 1 RIP subfamily.</text>
</comment>
<evidence type="ECO:0000256" key="6">
    <source>
        <dbReference type="ARBA" id="ARBA00022821"/>
    </source>
</evidence>
<name>B8QXJ3_ZEAMP</name>
<dbReference type="GO" id="GO:0030598">
    <property type="term" value="F:rRNA N-glycosylase activity"/>
    <property type="evidence" value="ECO:0007669"/>
    <property type="project" value="UniProtKB-EC"/>
</dbReference>
<keyword evidence="6 8" id="KW-0611">Plant defense</keyword>